<dbReference type="PANTHER" id="PTHR46383">
    <property type="entry name" value="ASPARTATE AMINOTRANSFERASE"/>
    <property type="match status" value="1"/>
</dbReference>
<evidence type="ECO:0000256" key="3">
    <source>
        <dbReference type="ARBA" id="ARBA00022576"/>
    </source>
</evidence>
<keyword evidence="4 7" id="KW-0808">Transferase</keyword>
<evidence type="ECO:0000256" key="5">
    <source>
        <dbReference type="ARBA" id="ARBA00022898"/>
    </source>
</evidence>
<keyword evidence="10" id="KW-1185">Reference proteome</keyword>
<dbReference type="PANTHER" id="PTHR46383:SF2">
    <property type="entry name" value="AMINOTRANSFERASE"/>
    <property type="match status" value="1"/>
</dbReference>
<dbReference type="AlphaFoldDB" id="A0A7H1N2H3"/>
<evidence type="ECO:0000256" key="1">
    <source>
        <dbReference type="ARBA" id="ARBA00001933"/>
    </source>
</evidence>
<dbReference type="InterPro" id="IPR004838">
    <property type="entry name" value="NHTrfase_class1_PyrdxlP-BS"/>
</dbReference>
<comment type="similarity">
    <text evidence="2 7">Belongs to the class-I pyridoxal-phosphate-dependent aminotransferase family.</text>
</comment>
<dbReference type="InterPro" id="IPR015421">
    <property type="entry name" value="PyrdxlP-dep_Trfase_major"/>
</dbReference>
<dbReference type="KEGG" id="dvn:HQ394_11970"/>
<dbReference type="InterPro" id="IPR015424">
    <property type="entry name" value="PyrdxlP-dep_Trfase"/>
</dbReference>
<sequence>MVRLSGRSAIPPFIVMDVMRAADARAAAGDPVVHLEVGQPSTSAPPPVIEAARLALLRDRLGYTDALGLPALRQRIARHYGERYDLSIDWRRIVVTTGSSAGFVLAFLAAFDAGDRLAMAIPGYPAYRHIASAFGIVTAPIVVEAATRFQPTAAMVTAEVPPQGLIVASPANPTGTVLGSEALANLAAICAERDITLISDEIYHGITYDAPACSALAATDDAIVVNSFSKYFSMTGWRIGWLVVPEAMTRRIECLAQNFYISPPSLSQHAAIVAFDCEEELQRNVTRYARNRALLAATLPELGWPRFAPADGAFYTYVDVSADTNDSLRFSQRLLAEAGVATTPGVDFDPVNGHCWLRLSYAGATSEIEDAIARLAAWRGTTGGTRPPATSSS</sequence>
<dbReference type="Proteomes" id="UP000516369">
    <property type="component" value="Chromosome"/>
</dbReference>
<keyword evidence="3 7" id="KW-0032">Aminotransferase</keyword>
<dbReference type="Gene3D" id="3.40.640.10">
    <property type="entry name" value="Type I PLP-dependent aspartate aminotransferase-like (Major domain)"/>
    <property type="match status" value="1"/>
</dbReference>
<dbReference type="RefSeq" id="WP_190260420.1">
    <property type="nucleotide sequence ID" value="NZ_CP053923.1"/>
</dbReference>
<keyword evidence="5" id="KW-0663">Pyridoxal phosphate</keyword>
<evidence type="ECO:0000313" key="9">
    <source>
        <dbReference type="EMBL" id="QNT69909.1"/>
    </source>
</evidence>
<evidence type="ECO:0000313" key="10">
    <source>
        <dbReference type="Proteomes" id="UP000516369"/>
    </source>
</evidence>
<evidence type="ECO:0000256" key="4">
    <source>
        <dbReference type="ARBA" id="ARBA00022679"/>
    </source>
</evidence>
<comment type="catalytic activity">
    <reaction evidence="6">
        <text>L-aspartate + 2-oxoglutarate = oxaloacetate + L-glutamate</text>
        <dbReference type="Rhea" id="RHEA:21824"/>
        <dbReference type="ChEBI" id="CHEBI:16452"/>
        <dbReference type="ChEBI" id="CHEBI:16810"/>
        <dbReference type="ChEBI" id="CHEBI:29985"/>
        <dbReference type="ChEBI" id="CHEBI:29991"/>
        <dbReference type="EC" id="2.6.1.1"/>
    </reaction>
</comment>
<evidence type="ECO:0000256" key="2">
    <source>
        <dbReference type="ARBA" id="ARBA00007441"/>
    </source>
</evidence>
<dbReference type="SUPFAM" id="SSF53383">
    <property type="entry name" value="PLP-dependent transferases"/>
    <property type="match status" value="1"/>
</dbReference>
<protein>
    <recommendedName>
        <fullName evidence="7">Aminotransferase</fullName>
        <ecNumber evidence="7">2.6.1.-</ecNumber>
    </recommendedName>
</protein>
<dbReference type="GO" id="GO:0030170">
    <property type="term" value="F:pyridoxal phosphate binding"/>
    <property type="evidence" value="ECO:0007669"/>
    <property type="project" value="InterPro"/>
</dbReference>
<dbReference type="EC" id="2.6.1.-" evidence="7"/>
<evidence type="ECO:0000256" key="7">
    <source>
        <dbReference type="RuleBase" id="RU000481"/>
    </source>
</evidence>
<dbReference type="EMBL" id="CP053923">
    <property type="protein sequence ID" value="QNT69909.1"/>
    <property type="molecule type" value="Genomic_DNA"/>
</dbReference>
<dbReference type="CDD" id="cd00609">
    <property type="entry name" value="AAT_like"/>
    <property type="match status" value="1"/>
</dbReference>
<feature type="domain" description="Aminotransferase class I/classII large" evidence="8">
    <location>
        <begin position="31"/>
        <end position="375"/>
    </location>
</feature>
<name>A0A7H1N2H3_9PROT</name>
<gene>
    <name evidence="9" type="ORF">HQ394_11970</name>
</gene>
<proteinExistence type="inferred from homology"/>
<dbReference type="GO" id="GO:0006520">
    <property type="term" value="P:amino acid metabolic process"/>
    <property type="evidence" value="ECO:0007669"/>
    <property type="project" value="InterPro"/>
</dbReference>
<evidence type="ECO:0000256" key="6">
    <source>
        <dbReference type="ARBA" id="ARBA00049185"/>
    </source>
</evidence>
<dbReference type="InterPro" id="IPR004839">
    <property type="entry name" value="Aminotransferase_I/II_large"/>
</dbReference>
<dbReference type="Pfam" id="PF00155">
    <property type="entry name" value="Aminotran_1_2"/>
    <property type="match status" value="1"/>
</dbReference>
<evidence type="ECO:0000259" key="8">
    <source>
        <dbReference type="Pfam" id="PF00155"/>
    </source>
</evidence>
<organism evidence="9 10">
    <name type="scientific">Defluviicoccus vanus</name>
    <dbReference type="NCBI Taxonomy" id="111831"/>
    <lineage>
        <taxon>Bacteria</taxon>
        <taxon>Pseudomonadati</taxon>
        <taxon>Pseudomonadota</taxon>
        <taxon>Alphaproteobacteria</taxon>
        <taxon>Rhodospirillales</taxon>
        <taxon>Rhodospirillaceae</taxon>
        <taxon>Defluviicoccus</taxon>
    </lineage>
</organism>
<dbReference type="PRINTS" id="PR00753">
    <property type="entry name" value="ACCSYNTHASE"/>
</dbReference>
<dbReference type="InterPro" id="IPR050596">
    <property type="entry name" value="AspAT/PAT-like"/>
</dbReference>
<dbReference type="GO" id="GO:0004069">
    <property type="term" value="F:L-aspartate:2-oxoglutarate aminotransferase activity"/>
    <property type="evidence" value="ECO:0007669"/>
    <property type="project" value="UniProtKB-EC"/>
</dbReference>
<accession>A0A7H1N2H3</accession>
<comment type="cofactor">
    <cofactor evidence="1 7">
        <name>pyridoxal 5'-phosphate</name>
        <dbReference type="ChEBI" id="CHEBI:597326"/>
    </cofactor>
</comment>
<reference evidence="9 10" key="1">
    <citation type="submission" date="2020-05" db="EMBL/GenBank/DDBJ databases">
        <title>Complete closed genome sequence of Defluviicoccus vanus.</title>
        <authorList>
            <person name="Bessarab I."/>
            <person name="Arumugam K."/>
            <person name="Maszenan A.M."/>
            <person name="Seviour R.J."/>
            <person name="Williams R.B."/>
        </authorList>
    </citation>
    <scope>NUCLEOTIDE SEQUENCE [LARGE SCALE GENOMIC DNA]</scope>
    <source>
        <strain evidence="9 10">Ben 114</strain>
    </source>
</reference>
<dbReference type="PROSITE" id="PS00105">
    <property type="entry name" value="AA_TRANSFER_CLASS_1"/>
    <property type="match status" value="1"/>
</dbReference>